<feature type="non-terminal residue" evidence="1">
    <location>
        <position position="1"/>
    </location>
</feature>
<gene>
    <name evidence="1" type="ORF">BDR25DRAFT_243993</name>
</gene>
<dbReference type="EMBL" id="MU003542">
    <property type="protein sequence ID" value="KAF2463966.1"/>
    <property type="molecule type" value="Genomic_DNA"/>
</dbReference>
<proteinExistence type="predicted"/>
<evidence type="ECO:0000313" key="1">
    <source>
        <dbReference type="EMBL" id="KAF2463966.1"/>
    </source>
</evidence>
<reference evidence="1" key="1">
    <citation type="journal article" date="2020" name="Stud. Mycol.">
        <title>101 Dothideomycetes genomes: a test case for predicting lifestyles and emergence of pathogens.</title>
        <authorList>
            <person name="Haridas S."/>
            <person name="Albert R."/>
            <person name="Binder M."/>
            <person name="Bloem J."/>
            <person name="Labutti K."/>
            <person name="Salamov A."/>
            <person name="Andreopoulos B."/>
            <person name="Baker S."/>
            <person name="Barry K."/>
            <person name="Bills G."/>
            <person name="Bluhm B."/>
            <person name="Cannon C."/>
            <person name="Castanera R."/>
            <person name="Culley D."/>
            <person name="Daum C."/>
            <person name="Ezra D."/>
            <person name="Gonzalez J."/>
            <person name="Henrissat B."/>
            <person name="Kuo A."/>
            <person name="Liang C."/>
            <person name="Lipzen A."/>
            <person name="Lutzoni F."/>
            <person name="Magnuson J."/>
            <person name="Mondo S."/>
            <person name="Nolan M."/>
            <person name="Ohm R."/>
            <person name="Pangilinan J."/>
            <person name="Park H.-J."/>
            <person name="Ramirez L."/>
            <person name="Alfaro M."/>
            <person name="Sun H."/>
            <person name="Tritt A."/>
            <person name="Yoshinaga Y."/>
            <person name="Zwiers L.-H."/>
            <person name="Turgeon B."/>
            <person name="Goodwin S."/>
            <person name="Spatafora J."/>
            <person name="Crous P."/>
            <person name="Grigoriev I."/>
        </authorList>
    </citation>
    <scope>NUCLEOTIDE SEQUENCE</scope>
    <source>
        <strain evidence="1">ATCC 200398</strain>
    </source>
</reference>
<name>A0ACB6QAM1_9PLEO</name>
<comment type="caution">
    <text evidence="1">The sequence shown here is derived from an EMBL/GenBank/DDBJ whole genome shotgun (WGS) entry which is preliminary data.</text>
</comment>
<evidence type="ECO:0000313" key="2">
    <source>
        <dbReference type="Proteomes" id="UP000799755"/>
    </source>
</evidence>
<protein>
    <submittedName>
        <fullName evidence="1">Uncharacterized protein</fullName>
    </submittedName>
</protein>
<dbReference type="Proteomes" id="UP000799755">
    <property type="component" value="Unassembled WGS sequence"/>
</dbReference>
<accession>A0ACB6QAM1</accession>
<keyword evidence="2" id="KW-1185">Reference proteome</keyword>
<organism evidence="1 2">
    <name type="scientific">Lindgomyces ingoldianus</name>
    <dbReference type="NCBI Taxonomy" id="673940"/>
    <lineage>
        <taxon>Eukaryota</taxon>
        <taxon>Fungi</taxon>
        <taxon>Dikarya</taxon>
        <taxon>Ascomycota</taxon>
        <taxon>Pezizomycotina</taxon>
        <taxon>Dothideomycetes</taxon>
        <taxon>Pleosporomycetidae</taxon>
        <taxon>Pleosporales</taxon>
        <taxon>Lindgomycetaceae</taxon>
        <taxon>Lindgomyces</taxon>
    </lineage>
</organism>
<sequence length="118" mass="13587">RISILDLYIKILHVPWFIKVCYAYIAFQVAFILSMFLTTMLLCRPFSFQWDKTIPGGICGDLLSSYSATHVIILITNVITAVLPIPVLWKFNMNRRKKIGISLMFMLGTMYVLTDFSI</sequence>